<proteinExistence type="predicted"/>
<dbReference type="InterPro" id="IPR025324">
    <property type="entry name" value="DUF4230"/>
</dbReference>
<comment type="caution">
    <text evidence="2">The sequence shown here is derived from an EMBL/GenBank/DDBJ whole genome shotgun (WGS) entry which is preliminary data.</text>
</comment>
<keyword evidence="1" id="KW-0472">Membrane</keyword>
<keyword evidence="3" id="KW-1185">Reference proteome</keyword>
<evidence type="ECO:0000313" key="2">
    <source>
        <dbReference type="EMBL" id="GAA0474695.1"/>
    </source>
</evidence>
<evidence type="ECO:0000313" key="3">
    <source>
        <dbReference type="Proteomes" id="UP001500713"/>
    </source>
</evidence>
<protein>
    <recommendedName>
        <fullName evidence="4">DUF4230 domain-containing protein</fullName>
    </recommendedName>
</protein>
<gene>
    <name evidence="2" type="ORF">GCM10009096_15310</name>
</gene>
<sequence length="233" mass="25478">MKRRFAIPLAIMAGVLVILGALSWLLLSKFESGFTPDPVSIASASLDGLREQNRLTVFSASYNATVTTSVSRMGLSARKTLIMPGSVRYEVDLAKLDAGKVRWDEASKTLSVEIPPIEIARPEVQIDRIQSYDDGGILMALTDAEKTLDQANRKKGVAELAKQAQNPLQMRLARDAARRAVESSFVLPLRAAGLDAKVDAFFAFERGAANQDRWDVSRSIKDVLADKEKQGAE</sequence>
<accession>A0ABN1AEV2</accession>
<feature type="transmembrane region" description="Helical" evidence="1">
    <location>
        <begin position="7"/>
        <end position="27"/>
    </location>
</feature>
<reference evidence="2 3" key="1">
    <citation type="journal article" date="2019" name="Int. J. Syst. Evol. Microbiol.">
        <title>The Global Catalogue of Microorganisms (GCM) 10K type strain sequencing project: providing services to taxonomists for standard genome sequencing and annotation.</title>
        <authorList>
            <consortium name="The Broad Institute Genomics Platform"/>
            <consortium name="The Broad Institute Genome Sequencing Center for Infectious Disease"/>
            <person name="Wu L."/>
            <person name="Ma J."/>
        </authorList>
    </citation>
    <scope>NUCLEOTIDE SEQUENCE [LARGE SCALE GENOMIC DNA]</scope>
    <source>
        <strain evidence="2 3">JCM 14162</strain>
    </source>
</reference>
<organism evidence="2 3">
    <name type="scientific">Parasphingorhabdus litoris</name>
    <dbReference type="NCBI Taxonomy" id="394733"/>
    <lineage>
        <taxon>Bacteria</taxon>
        <taxon>Pseudomonadati</taxon>
        <taxon>Pseudomonadota</taxon>
        <taxon>Alphaproteobacteria</taxon>
        <taxon>Sphingomonadales</taxon>
        <taxon>Sphingomonadaceae</taxon>
        <taxon>Parasphingorhabdus</taxon>
    </lineage>
</organism>
<keyword evidence="1" id="KW-1133">Transmembrane helix</keyword>
<dbReference type="Proteomes" id="UP001500713">
    <property type="component" value="Unassembled WGS sequence"/>
</dbReference>
<evidence type="ECO:0008006" key="4">
    <source>
        <dbReference type="Google" id="ProtNLM"/>
    </source>
</evidence>
<dbReference type="RefSeq" id="WP_229955952.1">
    <property type="nucleotide sequence ID" value="NZ_BAAAEM010000002.1"/>
</dbReference>
<keyword evidence="1" id="KW-0812">Transmembrane</keyword>
<dbReference type="EMBL" id="BAAAEM010000002">
    <property type="protein sequence ID" value="GAA0474695.1"/>
    <property type="molecule type" value="Genomic_DNA"/>
</dbReference>
<dbReference type="Pfam" id="PF14014">
    <property type="entry name" value="DUF4230"/>
    <property type="match status" value="1"/>
</dbReference>
<evidence type="ECO:0000256" key="1">
    <source>
        <dbReference type="SAM" id="Phobius"/>
    </source>
</evidence>
<name>A0ABN1AEV2_9SPHN</name>